<feature type="domain" description="Inositolphosphotransferase Aur1/Ipt1" evidence="2">
    <location>
        <begin position="135"/>
        <end position="324"/>
    </location>
</feature>
<protein>
    <recommendedName>
        <fullName evidence="2">Inositolphosphotransferase Aur1/Ipt1 domain-containing protein</fullName>
    </recommendedName>
</protein>
<feature type="transmembrane region" description="Helical" evidence="1">
    <location>
        <begin position="312"/>
        <end position="329"/>
    </location>
</feature>
<evidence type="ECO:0000313" key="3">
    <source>
        <dbReference type="EMBL" id="MTW18035.1"/>
    </source>
</evidence>
<feature type="transmembrane region" description="Helical" evidence="1">
    <location>
        <begin position="286"/>
        <end position="306"/>
    </location>
</feature>
<dbReference type="Pfam" id="PF14378">
    <property type="entry name" value="PAP2_3"/>
    <property type="match status" value="1"/>
</dbReference>
<feature type="transmembrane region" description="Helical" evidence="1">
    <location>
        <begin position="72"/>
        <end position="91"/>
    </location>
</feature>
<keyword evidence="1" id="KW-0472">Membrane</keyword>
<feature type="transmembrane region" description="Helical" evidence="1">
    <location>
        <begin position="159"/>
        <end position="183"/>
    </location>
</feature>
<dbReference type="AlphaFoldDB" id="A0A9X5AU61"/>
<gene>
    <name evidence="3" type="ORF">GJ689_17665</name>
</gene>
<dbReference type="GO" id="GO:0016020">
    <property type="term" value="C:membrane"/>
    <property type="evidence" value="ECO:0007669"/>
    <property type="project" value="UniProtKB-SubCell"/>
</dbReference>
<dbReference type="RefSeq" id="WP_155480590.1">
    <property type="nucleotide sequence ID" value="NZ_WNKV01000014.1"/>
</dbReference>
<reference evidence="3 4" key="1">
    <citation type="submission" date="2019-11" db="EMBL/GenBank/DDBJ databases">
        <title>Whole-genome sequence of Rhodoplanes serenus DSM 18633, type strain.</title>
        <authorList>
            <person name="Kyndt J.A."/>
            <person name="Meyer T.E."/>
        </authorList>
    </citation>
    <scope>NUCLEOTIDE SEQUENCE [LARGE SCALE GENOMIC DNA]</scope>
    <source>
        <strain evidence="3 4">DSM 18633</strain>
    </source>
</reference>
<sequence length="350" mass="35950">MYILDFRACPTARAEDDVACSDSAVSFPSSAANLGPENAAKLQRASVAICALGGVVAAGVLATAGLGLSLRGLVVAGAPILVAAALAFYCGSLRPLPFVASVCHAMAVVLASGFLAGTIATAALSLGVPLVDDRLAAIDTALLGVDTITLAEAVSRNPAIAVVLGIVYFLSTALVVPIVLLLARQRRYERVAETAFVFAVTVLICGMVSIATPAIGTFAHLGIDATVLNSLPAGSGIYHLEQFIGFRSGTRTVIDWTELTGVITFPSFHVSFALIPVWATRDSPRLATLFAGLAVLTLVSAIPIGGHYVIDLIGGGIVTAVGIATAGWLRRSPAEAWRSVGLAQPFDTAR</sequence>
<feature type="transmembrane region" description="Helical" evidence="1">
    <location>
        <begin position="259"/>
        <end position="279"/>
    </location>
</feature>
<accession>A0A9X5AU61</accession>
<feature type="transmembrane region" description="Helical" evidence="1">
    <location>
        <begin position="45"/>
        <end position="66"/>
    </location>
</feature>
<name>A0A9X5AU61_9BRAD</name>
<keyword evidence="1" id="KW-0812">Transmembrane</keyword>
<evidence type="ECO:0000256" key="1">
    <source>
        <dbReference type="SAM" id="Phobius"/>
    </source>
</evidence>
<evidence type="ECO:0000259" key="2">
    <source>
        <dbReference type="Pfam" id="PF14378"/>
    </source>
</evidence>
<proteinExistence type="predicted"/>
<feature type="transmembrane region" description="Helical" evidence="1">
    <location>
        <begin position="195"/>
        <end position="223"/>
    </location>
</feature>
<dbReference type="Proteomes" id="UP000438991">
    <property type="component" value="Unassembled WGS sequence"/>
</dbReference>
<organism evidence="3 4">
    <name type="scientific">Rhodoplanes serenus</name>
    <dbReference type="NCBI Taxonomy" id="200615"/>
    <lineage>
        <taxon>Bacteria</taxon>
        <taxon>Pseudomonadati</taxon>
        <taxon>Pseudomonadota</taxon>
        <taxon>Alphaproteobacteria</taxon>
        <taxon>Hyphomicrobiales</taxon>
        <taxon>Nitrobacteraceae</taxon>
        <taxon>Rhodoplanes</taxon>
    </lineage>
</organism>
<evidence type="ECO:0000313" key="4">
    <source>
        <dbReference type="Proteomes" id="UP000438991"/>
    </source>
</evidence>
<feature type="transmembrane region" description="Helical" evidence="1">
    <location>
        <begin position="98"/>
        <end position="124"/>
    </location>
</feature>
<dbReference type="InterPro" id="IPR026841">
    <property type="entry name" value="Aur1/Ipt1"/>
</dbReference>
<dbReference type="EMBL" id="WNKV01000014">
    <property type="protein sequence ID" value="MTW18035.1"/>
    <property type="molecule type" value="Genomic_DNA"/>
</dbReference>
<comment type="caution">
    <text evidence="3">The sequence shown here is derived from an EMBL/GenBank/DDBJ whole genome shotgun (WGS) entry which is preliminary data.</text>
</comment>
<keyword evidence="1" id="KW-1133">Transmembrane helix</keyword>